<name>A0ACB7TI41_HYAAI</name>
<evidence type="ECO:0000313" key="2">
    <source>
        <dbReference type="Proteomes" id="UP000821845"/>
    </source>
</evidence>
<keyword evidence="2" id="KW-1185">Reference proteome</keyword>
<proteinExistence type="predicted"/>
<dbReference type="Proteomes" id="UP000821845">
    <property type="component" value="Chromosome 1"/>
</dbReference>
<gene>
    <name evidence="1" type="ORF">HPB50_010550</name>
</gene>
<organism evidence="1 2">
    <name type="scientific">Hyalomma asiaticum</name>
    <name type="common">Tick</name>
    <dbReference type="NCBI Taxonomy" id="266040"/>
    <lineage>
        <taxon>Eukaryota</taxon>
        <taxon>Metazoa</taxon>
        <taxon>Ecdysozoa</taxon>
        <taxon>Arthropoda</taxon>
        <taxon>Chelicerata</taxon>
        <taxon>Arachnida</taxon>
        <taxon>Acari</taxon>
        <taxon>Parasitiformes</taxon>
        <taxon>Ixodida</taxon>
        <taxon>Ixodoidea</taxon>
        <taxon>Ixodidae</taxon>
        <taxon>Hyalomminae</taxon>
        <taxon>Hyalomma</taxon>
    </lineage>
</organism>
<protein>
    <submittedName>
        <fullName evidence="1">Uncharacterized protein</fullName>
    </submittedName>
</protein>
<evidence type="ECO:0000313" key="1">
    <source>
        <dbReference type="EMBL" id="KAH6945896.1"/>
    </source>
</evidence>
<sequence length="443" mass="47861">MYGHFRVSIRRYPCTPPSRHSEGEGSVAALAATAAPSGSSSIQRVRISSPGPPLPTRARPQRPSLLQRLMGAVRNSNTRASHGSLNQDEAHLDDGHLQPPSRHGSLHRSSLSMERNGQSSEKPWQRSLSFLRRGSSRRHRPQAGPPPLPPTAPPPATEKVGAGPAGAGLPAAVARCMRRTCTPPGGASAAPPPPTPPGQHPPHCARERELPPREPPRLTLRRRAQGDRPPARLRPDSIALGPSPQGSRCASPLRRSPSPRRSAAGFSDAVSDLVDKVKYETSRRGRARARLHGDEFLRDSPLRSRRGSAEYRSSTWLGQRSRSPSPSRAGAERHYGGARSASPAASAQSLPAQRRRLPPTPAKPSRLRLDARSMEAGINFPSVSQSPTLPGARSPAAINFPKVNASPTHCPRQLPSPLLPNGYKPRRTPRRRRSGDTDDDDWC</sequence>
<dbReference type="EMBL" id="CM023481">
    <property type="protein sequence ID" value="KAH6945896.1"/>
    <property type="molecule type" value="Genomic_DNA"/>
</dbReference>
<comment type="caution">
    <text evidence="1">The sequence shown here is derived from an EMBL/GenBank/DDBJ whole genome shotgun (WGS) entry which is preliminary data.</text>
</comment>
<reference evidence="1" key="1">
    <citation type="submission" date="2020-05" db="EMBL/GenBank/DDBJ databases">
        <title>Large-scale comparative analyses of tick genomes elucidate their genetic diversity and vector capacities.</title>
        <authorList>
            <person name="Jia N."/>
            <person name="Wang J."/>
            <person name="Shi W."/>
            <person name="Du L."/>
            <person name="Sun Y."/>
            <person name="Zhan W."/>
            <person name="Jiang J."/>
            <person name="Wang Q."/>
            <person name="Zhang B."/>
            <person name="Ji P."/>
            <person name="Sakyi L.B."/>
            <person name="Cui X."/>
            <person name="Yuan T."/>
            <person name="Jiang B."/>
            <person name="Yang W."/>
            <person name="Lam T.T.-Y."/>
            <person name="Chang Q."/>
            <person name="Ding S."/>
            <person name="Wang X."/>
            <person name="Zhu J."/>
            <person name="Ruan X."/>
            <person name="Zhao L."/>
            <person name="Wei J."/>
            <person name="Que T."/>
            <person name="Du C."/>
            <person name="Cheng J."/>
            <person name="Dai P."/>
            <person name="Han X."/>
            <person name="Huang E."/>
            <person name="Gao Y."/>
            <person name="Liu J."/>
            <person name="Shao H."/>
            <person name="Ye R."/>
            <person name="Li L."/>
            <person name="Wei W."/>
            <person name="Wang X."/>
            <person name="Wang C."/>
            <person name="Yang T."/>
            <person name="Huo Q."/>
            <person name="Li W."/>
            <person name="Guo W."/>
            <person name="Chen H."/>
            <person name="Zhou L."/>
            <person name="Ni X."/>
            <person name="Tian J."/>
            <person name="Zhou Y."/>
            <person name="Sheng Y."/>
            <person name="Liu T."/>
            <person name="Pan Y."/>
            <person name="Xia L."/>
            <person name="Li J."/>
            <person name="Zhao F."/>
            <person name="Cao W."/>
        </authorList>
    </citation>
    <scope>NUCLEOTIDE SEQUENCE</scope>
    <source>
        <strain evidence="1">Hyas-2018</strain>
    </source>
</reference>
<accession>A0ACB7TI41</accession>